<comment type="caution">
    <text evidence="2">The sequence shown here is derived from an EMBL/GenBank/DDBJ whole genome shotgun (WGS) entry which is preliminary data.</text>
</comment>
<evidence type="ECO:0000313" key="3">
    <source>
        <dbReference type="Proteomes" id="UP001501447"/>
    </source>
</evidence>
<organism evidence="2 3">
    <name type="scientific">Streptomyces axinellae</name>
    <dbReference type="NCBI Taxonomy" id="552788"/>
    <lineage>
        <taxon>Bacteria</taxon>
        <taxon>Bacillati</taxon>
        <taxon>Actinomycetota</taxon>
        <taxon>Actinomycetes</taxon>
        <taxon>Kitasatosporales</taxon>
        <taxon>Streptomycetaceae</taxon>
        <taxon>Streptomyces</taxon>
    </lineage>
</organism>
<protein>
    <submittedName>
        <fullName evidence="2">Uncharacterized protein</fullName>
    </submittedName>
</protein>
<evidence type="ECO:0000313" key="2">
    <source>
        <dbReference type="EMBL" id="GAA2600995.1"/>
    </source>
</evidence>
<gene>
    <name evidence="2" type="ORF">GCM10009863_12890</name>
</gene>
<evidence type="ECO:0000256" key="1">
    <source>
        <dbReference type="SAM" id="MobiDB-lite"/>
    </source>
</evidence>
<feature type="compositionally biased region" description="Gly residues" evidence="1">
    <location>
        <begin position="11"/>
        <end position="26"/>
    </location>
</feature>
<proteinExistence type="predicted"/>
<keyword evidence="3" id="KW-1185">Reference proteome</keyword>
<sequence length="77" mass="8181">MLGHEVSLSGGTRGGSGNHGGHGWHGPGLNWEPDSRVTRLPEVDPFLAEIYRKVFLGGCRAVTFPRGGCRGFAPNPP</sequence>
<name>A0ABP6C549_9ACTN</name>
<reference evidence="3" key="1">
    <citation type="journal article" date="2019" name="Int. J. Syst. Evol. Microbiol.">
        <title>The Global Catalogue of Microorganisms (GCM) 10K type strain sequencing project: providing services to taxonomists for standard genome sequencing and annotation.</title>
        <authorList>
            <consortium name="The Broad Institute Genomics Platform"/>
            <consortium name="The Broad Institute Genome Sequencing Center for Infectious Disease"/>
            <person name="Wu L."/>
            <person name="Ma J."/>
        </authorList>
    </citation>
    <scope>NUCLEOTIDE SEQUENCE [LARGE SCALE GENOMIC DNA]</scope>
    <source>
        <strain evidence="3">JCM 16373</strain>
    </source>
</reference>
<dbReference type="EMBL" id="BAAARJ010000003">
    <property type="protein sequence ID" value="GAA2600995.1"/>
    <property type="molecule type" value="Genomic_DNA"/>
</dbReference>
<feature type="region of interest" description="Disordered" evidence="1">
    <location>
        <begin position="1"/>
        <end position="33"/>
    </location>
</feature>
<dbReference type="Proteomes" id="UP001501447">
    <property type="component" value="Unassembled WGS sequence"/>
</dbReference>
<accession>A0ABP6C549</accession>